<evidence type="ECO:0000313" key="1">
    <source>
        <dbReference type="EMBL" id="MPQ53557.1"/>
    </source>
</evidence>
<dbReference type="AlphaFoldDB" id="A0A6L5EDJ7"/>
<dbReference type="Proteomes" id="UP000475079">
    <property type="component" value="Unassembled WGS sequence"/>
</dbReference>
<name>A0A6L5EDJ7_9ENTR</name>
<reference evidence="1 2" key="1">
    <citation type="submission" date="2019-10" db="EMBL/GenBank/DDBJ databases">
        <title>Characterization of a new Citrobacter species.</title>
        <authorList>
            <person name="Goncalves Ribeiro T."/>
            <person name="Izdebski R."/>
            <person name="Urbanowicz P."/>
            <person name="Carmeli Y."/>
            <person name="Gniadkowski M."/>
            <person name="Peixe L."/>
        </authorList>
    </citation>
    <scope>NUCLEOTIDE SEQUENCE [LARGE SCALE GENOMIC DNA]</scope>
    <source>
        <strain evidence="1 2">NMI7905_11</strain>
    </source>
</reference>
<keyword evidence="2" id="KW-1185">Reference proteome</keyword>
<proteinExistence type="predicted"/>
<dbReference type="RefSeq" id="WP_152404803.1">
    <property type="nucleotide sequence ID" value="NZ_WHIY01000017.1"/>
</dbReference>
<sequence>MLVRNTLTEALPLRTRAGAVGLVLSLEGARYYVFHSRQTRDQVASSVLQRRLELHHDLLHRGHEDPPPYDSAQGQLRYRELIGFARNMAARTAGSRGATCGRSND</sequence>
<dbReference type="EMBL" id="WHIY01000017">
    <property type="protein sequence ID" value="MPQ53557.1"/>
    <property type="molecule type" value="Genomic_DNA"/>
</dbReference>
<gene>
    <name evidence="1" type="ORF">GBB84_21925</name>
</gene>
<evidence type="ECO:0000313" key="2">
    <source>
        <dbReference type="Proteomes" id="UP000475079"/>
    </source>
</evidence>
<accession>A0A6L5EDJ7</accession>
<organism evidence="1 2">
    <name type="scientific">Citrobacter telavivensis</name>
    <dbReference type="NCBI Taxonomy" id="2653932"/>
    <lineage>
        <taxon>Bacteria</taxon>
        <taxon>Pseudomonadati</taxon>
        <taxon>Pseudomonadota</taxon>
        <taxon>Gammaproteobacteria</taxon>
        <taxon>Enterobacterales</taxon>
        <taxon>Enterobacteriaceae</taxon>
        <taxon>Citrobacter</taxon>
    </lineage>
</organism>
<protein>
    <submittedName>
        <fullName evidence="1">Uncharacterized protein</fullName>
    </submittedName>
</protein>
<comment type="caution">
    <text evidence="1">The sequence shown here is derived from an EMBL/GenBank/DDBJ whole genome shotgun (WGS) entry which is preliminary data.</text>
</comment>